<dbReference type="Proteomes" id="UP000624244">
    <property type="component" value="Unassembled WGS sequence"/>
</dbReference>
<proteinExistence type="predicted"/>
<evidence type="ECO:0000313" key="1">
    <source>
        <dbReference type="EMBL" id="KAF5849895.1"/>
    </source>
</evidence>
<dbReference type="Gene3D" id="3.90.550.10">
    <property type="entry name" value="Spore Coat Polysaccharide Biosynthesis Protein SpsA, Chain A"/>
    <property type="match status" value="1"/>
</dbReference>
<dbReference type="SUPFAM" id="SSF53448">
    <property type="entry name" value="Nucleotide-diphospho-sugar transferases"/>
    <property type="match status" value="1"/>
</dbReference>
<gene>
    <name evidence="1" type="ORF">GGP41_005323</name>
</gene>
<evidence type="ECO:0000313" key="2">
    <source>
        <dbReference type="Proteomes" id="UP000624244"/>
    </source>
</evidence>
<accession>A0A8H5ZIP0</accession>
<sequence>MNSHLLQRQASVGLSHHFTDLSKKPDLSFIPTVEIMAPSAISVDTPVGDHPPRVWTTLLTNTAYLTGLLTLDYSLKRSKSLYPLIVLYTDELPAEAHEALDRRGIRKRHVPYLLPSAGNDYSNDPRFYDCWTKMVPFGLTEFERIVQLDSDMLVMRNMDELMTIELDSPALEGKGDRVFAASHACVCNPLKRAHYPSDWVPENCAYTHQHGKPDEAQTTGAPCTTGLQYMNGGLQVVNPSKAVYDLILKTLDKPQTADYAFADQSLLSDLFRGRWVGLPYVYNALKTLRWKGVHDSIWRDEEVKNVHYILAPKPWNGKDVHNEADLVTHEWFWDMNEERKKAEKEAGIDDEY</sequence>
<dbReference type="InterPro" id="IPR002495">
    <property type="entry name" value="Glyco_trans_8"/>
</dbReference>
<organism evidence="1 2">
    <name type="scientific">Cochliobolus sativus</name>
    <name type="common">Common root rot and spot blotch fungus</name>
    <name type="synonym">Bipolaris sorokiniana</name>
    <dbReference type="NCBI Taxonomy" id="45130"/>
    <lineage>
        <taxon>Eukaryota</taxon>
        <taxon>Fungi</taxon>
        <taxon>Dikarya</taxon>
        <taxon>Ascomycota</taxon>
        <taxon>Pezizomycotina</taxon>
        <taxon>Dothideomycetes</taxon>
        <taxon>Pleosporomycetidae</taxon>
        <taxon>Pleosporales</taxon>
        <taxon>Pleosporineae</taxon>
        <taxon>Pleosporaceae</taxon>
        <taxon>Bipolaris</taxon>
    </lineage>
</organism>
<dbReference type="CDD" id="cd02537">
    <property type="entry name" value="GT8_Glycogenin"/>
    <property type="match status" value="1"/>
</dbReference>
<dbReference type="FunFam" id="3.90.550.10:FF:000171">
    <property type="entry name" value="Glycosyl transferase family protein"/>
    <property type="match status" value="1"/>
</dbReference>
<dbReference type="GO" id="GO:0016757">
    <property type="term" value="F:glycosyltransferase activity"/>
    <property type="evidence" value="ECO:0007669"/>
    <property type="project" value="InterPro"/>
</dbReference>
<dbReference type="AlphaFoldDB" id="A0A8H5ZIP0"/>
<name>A0A8H5ZIP0_COCSA</name>
<protein>
    <recommendedName>
        <fullName evidence="3">Glycosyltransferase family 8 protein</fullName>
    </recommendedName>
</protein>
<reference evidence="1" key="1">
    <citation type="submission" date="2019-11" db="EMBL/GenBank/DDBJ databases">
        <title>Bipolaris sorokiniana Genome sequencing.</title>
        <authorList>
            <person name="Wang H."/>
        </authorList>
    </citation>
    <scope>NUCLEOTIDE SEQUENCE</scope>
</reference>
<comment type="caution">
    <text evidence="1">The sequence shown here is derived from an EMBL/GenBank/DDBJ whole genome shotgun (WGS) entry which is preliminary data.</text>
</comment>
<dbReference type="InterPro" id="IPR050587">
    <property type="entry name" value="GNT1/Glycosyltrans_8"/>
</dbReference>
<dbReference type="EMBL" id="WNKQ01000008">
    <property type="protein sequence ID" value="KAF5849895.1"/>
    <property type="molecule type" value="Genomic_DNA"/>
</dbReference>
<evidence type="ECO:0008006" key="3">
    <source>
        <dbReference type="Google" id="ProtNLM"/>
    </source>
</evidence>
<dbReference type="PANTHER" id="PTHR11183">
    <property type="entry name" value="GLYCOGENIN SUBFAMILY MEMBER"/>
    <property type="match status" value="1"/>
</dbReference>
<dbReference type="InterPro" id="IPR029044">
    <property type="entry name" value="Nucleotide-diphossugar_trans"/>
</dbReference>
<dbReference type="Pfam" id="PF01501">
    <property type="entry name" value="Glyco_transf_8"/>
    <property type="match status" value="1"/>
</dbReference>